<evidence type="ECO:0000313" key="1">
    <source>
        <dbReference type="EMBL" id="KAJ8868247.1"/>
    </source>
</evidence>
<dbReference type="EMBL" id="JARBHB010000014">
    <property type="protein sequence ID" value="KAJ8868247.1"/>
    <property type="molecule type" value="Genomic_DNA"/>
</dbReference>
<dbReference type="Proteomes" id="UP001159363">
    <property type="component" value="Chromosome 13"/>
</dbReference>
<accession>A0ABQ9G800</accession>
<sequence length="101" mass="11329">MTAFITVHNIPFSISSHLSKLVDQKCPDSVIAKDILCSHLCAKLKINNFSILVHEASVGRKHLCVVFRTVDSDSKVHEDFFSVLLNWDSATDDVLFDVVQK</sequence>
<evidence type="ECO:0000313" key="2">
    <source>
        <dbReference type="Proteomes" id="UP001159363"/>
    </source>
</evidence>
<name>A0ABQ9G800_9NEOP</name>
<organism evidence="1 2">
    <name type="scientific">Dryococelus australis</name>
    <dbReference type="NCBI Taxonomy" id="614101"/>
    <lineage>
        <taxon>Eukaryota</taxon>
        <taxon>Metazoa</taxon>
        <taxon>Ecdysozoa</taxon>
        <taxon>Arthropoda</taxon>
        <taxon>Hexapoda</taxon>
        <taxon>Insecta</taxon>
        <taxon>Pterygota</taxon>
        <taxon>Neoptera</taxon>
        <taxon>Polyneoptera</taxon>
        <taxon>Phasmatodea</taxon>
        <taxon>Verophasmatodea</taxon>
        <taxon>Anareolatae</taxon>
        <taxon>Phasmatidae</taxon>
        <taxon>Eurycanthinae</taxon>
        <taxon>Dryococelus</taxon>
    </lineage>
</organism>
<proteinExistence type="predicted"/>
<protein>
    <submittedName>
        <fullName evidence="1">Uncharacterized protein</fullName>
    </submittedName>
</protein>
<keyword evidence="2" id="KW-1185">Reference proteome</keyword>
<gene>
    <name evidence="1" type="ORF">PR048_029763</name>
</gene>
<comment type="caution">
    <text evidence="1">The sequence shown here is derived from an EMBL/GenBank/DDBJ whole genome shotgun (WGS) entry which is preliminary data.</text>
</comment>
<reference evidence="1 2" key="1">
    <citation type="submission" date="2023-02" db="EMBL/GenBank/DDBJ databases">
        <title>LHISI_Scaffold_Assembly.</title>
        <authorList>
            <person name="Stuart O.P."/>
            <person name="Cleave R."/>
            <person name="Magrath M.J.L."/>
            <person name="Mikheyev A.S."/>
        </authorList>
    </citation>
    <scope>NUCLEOTIDE SEQUENCE [LARGE SCALE GENOMIC DNA]</scope>
    <source>
        <strain evidence="1">Daus_M_001</strain>
        <tissue evidence="1">Leg muscle</tissue>
    </source>
</reference>